<keyword evidence="1 3" id="KW-0768">Sushi</keyword>
<keyword evidence="5" id="KW-0472">Membrane</keyword>
<proteinExistence type="predicted"/>
<dbReference type="InterPro" id="IPR053067">
    <property type="entry name" value="SUSD3"/>
</dbReference>
<dbReference type="Ensembl" id="ENSMMUT00000105896.1">
    <property type="protein sequence ID" value="ENSMMUP00000076874.1"/>
    <property type="gene ID" value="ENSMMUG00000053320.1"/>
</dbReference>
<dbReference type="PANTHER" id="PTHR46879">
    <property type="entry name" value="SUSHI DOMAIN-CONTAINING PROTEIN 3"/>
    <property type="match status" value="1"/>
</dbReference>
<feature type="domain" description="Sushi" evidence="6">
    <location>
        <begin position="30"/>
        <end position="93"/>
    </location>
</feature>
<dbReference type="CDD" id="cd00033">
    <property type="entry name" value="CCP"/>
    <property type="match status" value="1"/>
</dbReference>
<name>A0A5F8AG73_MACMU</name>
<evidence type="ECO:0000256" key="4">
    <source>
        <dbReference type="SAM" id="MobiDB-lite"/>
    </source>
</evidence>
<comment type="caution">
    <text evidence="3">Lacks conserved residue(s) required for the propagation of feature annotation.</text>
</comment>
<feature type="region of interest" description="Disordered" evidence="4">
    <location>
        <begin position="1"/>
        <end position="31"/>
    </location>
</feature>
<keyword evidence="5" id="KW-1133">Transmembrane helix</keyword>
<feature type="transmembrane region" description="Helical" evidence="5">
    <location>
        <begin position="104"/>
        <end position="129"/>
    </location>
</feature>
<dbReference type="InterPro" id="IPR000436">
    <property type="entry name" value="Sushi_SCR_CCP_dom"/>
</dbReference>
<keyword evidence="2 3" id="KW-1015">Disulfide bond</keyword>
<reference evidence="7" key="3">
    <citation type="submission" date="2025-08" db="UniProtKB">
        <authorList>
            <consortium name="Ensembl"/>
        </authorList>
    </citation>
    <scope>IDENTIFICATION</scope>
    <source>
        <strain evidence="7">17573</strain>
    </source>
</reference>
<evidence type="ECO:0000256" key="1">
    <source>
        <dbReference type="ARBA" id="ARBA00022659"/>
    </source>
</evidence>
<dbReference type="ExpressionAtlas" id="A0A5F8AG73">
    <property type="expression patterns" value="baseline"/>
</dbReference>
<evidence type="ECO:0000256" key="3">
    <source>
        <dbReference type="PROSITE-ProRule" id="PRU00302"/>
    </source>
</evidence>
<dbReference type="AlphaFoldDB" id="A0A5F8AG73"/>
<dbReference type="PANTHER" id="PTHR46879:SF1">
    <property type="entry name" value="SUSHI DOMAIN-CONTAINING PROTEIN 3"/>
    <property type="match status" value="1"/>
</dbReference>
<dbReference type="InParanoid" id="A0A5F8AG73"/>
<dbReference type="InterPro" id="IPR035976">
    <property type="entry name" value="Sushi/SCR/CCP_sf"/>
</dbReference>
<evidence type="ECO:0000256" key="2">
    <source>
        <dbReference type="ARBA" id="ARBA00023157"/>
    </source>
</evidence>
<dbReference type="Bgee" id="ENSMMUG00000053320">
    <property type="expression patterns" value="Expressed in testis and 14 other cell types or tissues"/>
</dbReference>
<keyword evidence="8" id="KW-1185">Reference proteome</keyword>
<dbReference type="Proteomes" id="UP000006718">
    <property type="component" value="Chromosome 15"/>
</dbReference>
<dbReference type="STRING" id="9544.ENSMMUP00000076874"/>
<dbReference type="SMR" id="A0A5F8AG73"/>
<reference evidence="8" key="1">
    <citation type="journal article" date="2007" name="Science">
        <title>Evolutionary and biomedical insights from the rhesus macaque genome.</title>
        <authorList>
            <person name="Gibbs R.A."/>
            <person name="Rogers J."/>
            <person name="Katze M.G."/>
            <person name="Bumgarner R."/>
            <person name="Weinstock G.M."/>
            <person name="Mardis E.R."/>
            <person name="Remington K.A."/>
            <person name="Strausberg R.L."/>
            <person name="Venter J.C."/>
            <person name="Wilson R.K."/>
            <person name="Batzer M.A."/>
            <person name="Bustamante C.D."/>
            <person name="Eichler E.E."/>
            <person name="Hahn M.W."/>
            <person name="Hardison R.C."/>
            <person name="Makova K.D."/>
            <person name="Miller W."/>
            <person name="Milosavljevic A."/>
            <person name="Palermo R.E."/>
            <person name="Siepel A."/>
            <person name="Sikela J.M."/>
            <person name="Attaway T."/>
            <person name="Bell S."/>
            <person name="Bernard K.E."/>
            <person name="Buhay C.J."/>
            <person name="Chandrabose M.N."/>
            <person name="Dao M."/>
            <person name="Davis C."/>
            <person name="Delehaunty K.D."/>
            <person name="Ding Y."/>
            <person name="Dinh H.H."/>
            <person name="Dugan-Rocha S."/>
            <person name="Fulton L.A."/>
            <person name="Gabisi R.A."/>
            <person name="Garner T.T."/>
            <person name="Godfrey J."/>
            <person name="Hawes A.C."/>
            <person name="Hernandez J."/>
            <person name="Hines S."/>
            <person name="Holder M."/>
            <person name="Hume J."/>
            <person name="Jhangiani S.N."/>
            <person name="Joshi V."/>
            <person name="Khan Z.M."/>
            <person name="Kirkness E.F."/>
            <person name="Cree A."/>
            <person name="Fowler R.G."/>
            <person name="Lee S."/>
            <person name="Lewis L.R."/>
            <person name="Li Z."/>
            <person name="Liu Y.-S."/>
            <person name="Moore S.M."/>
            <person name="Muzny D."/>
            <person name="Nazareth L.V."/>
            <person name="Ngo D.N."/>
            <person name="Okwuonu G.O."/>
            <person name="Pai G."/>
            <person name="Parker D."/>
            <person name="Paul H.A."/>
            <person name="Pfannkoch C."/>
            <person name="Pohl C.S."/>
            <person name="Rogers Y.-H.C."/>
            <person name="Ruiz S.J."/>
            <person name="Sabo A."/>
            <person name="Santibanez J."/>
            <person name="Schneider B.W."/>
            <person name="Smith S.M."/>
            <person name="Sodergren E."/>
            <person name="Svatek A.F."/>
            <person name="Utterback T.R."/>
            <person name="Vattathil S."/>
            <person name="Warren W."/>
            <person name="White C.S."/>
            <person name="Chinwalla A.T."/>
            <person name="Feng Y."/>
            <person name="Halpern A.L."/>
            <person name="Hillier L.W."/>
            <person name="Huang X."/>
            <person name="Minx P."/>
            <person name="Nelson J.O."/>
            <person name="Pepin K.H."/>
            <person name="Qin X."/>
            <person name="Sutton G.G."/>
            <person name="Venter E."/>
            <person name="Walenz B.P."/>
            <person name="Wallis J.W."/>
            <person name="Worley K.C."/>
            <person name="Yang S.-P."/>
            <person name="Jones S.M."/>
            <person name="Marra M.A."/>
            <person name="Rocchi M."/>
            <person name="Schein J.E."/>
            <person name="Baertsch R."/>
            <person name="Clarke L."/>
            <person name="Csuros M."/>
            <person name="Glasscock J."/>
            <person name="Harris R.A."/>
            <person name="Havlak P."/>
            <person name="Jackson A.R."/>
            <person name="Jiang H."/>
            <person name="Liu Y."/>
            <person name="Messina D.N."/>
            <person name="Shen Y."/>
            <person name="Song H.X.-Z."/>
            <person name="Wylie T."/>
            <person name="Zhang L."/>
            <person name="Birney E."/>
            <person name="Han K."/>
            <person name="Konkel M.K."/>
            <person name="Lee J."/>
            <person name="Smit A.F.A."/>
            <person name="Ullmer B."/>
            <person name="Wang H."/>
            <person name="Xing J."/>
            <person name="Burhans R."/>
            <person name="Cheng Z."/>
            <person name="Karro J.E."/>
            <person name="Ma J."/>
            <person name="Raney B."/>
            <person name="She X."/>
            <person name="Cox M.J."/>
            <person name="Demuth J.P."/>
            <person name="Dumas L.J."/>
            <person name="Han S.-G."/>
            <person name="Hopkins J."/>
            <person name="Karimpour-Fard A."/>
            <person name="Kim Y.H."/>
            <person name="Pollack J.R."/>
            <person name="Vinar T."/>
            <person name="Addo-Quaye C."/>
            <person name="Degenhardt J."/>
            <person name="Denby A."/>
            <person name="Hubisz M.J."/>
            <person name="Indap A."/>
            <person name="Kosiol C."/>
            <person name="Lahn B.T."/>
            <person name="Lawson H.A."/>
            <person name="Marklein A."/>
            <person name="Nielsen R."/>
            <person name="Vallender E.J."/>
            <person name="Clark A.G."/>
            <person name="Ferguson B."/>
            <person name="Hernandez R.D."/>
            <person name="Hirani K."/>
            <person name="Kehrer-Sawatzki H."/>
            <person name="Kolb J."/>
            <person name="Patil S."/>
            <person name="Pu L.-L."/>
            <person name="Ren Y."/>
            <person name="Smith D.G."/>
            <person name="Wheeler D.A."/>
            <person name="Schenck I."/>
            <person name="Ball E.V."/>
            <person name="Chen R."/>
            <person name="Cooper D.N."/>
            <person name="Giardine B."/>
            <person name="Hsu F."/>
            <person name="Kent W.J."/>
            <person name="Lesk A."/>
            <person name="Nelson D.L."/>
            <person name="O'brien W.E."/>
            <person name="Pruefer K."/>
            <person name="Stenson P.D."/>
            <person name="Wallace J.C."/>
            <person name="Ke H."/>
            <person name="Liu X.-M."/>
            <person name="Wang P."/>
            <person name="Xiang A.P."/>
            <person name="Yang F."/>
            <person name="Barber G.P."/>
            <person name="Haussler D."/>
            <person name="Karolchik D."/>
            <person name="Kern A.D."/>
            <person name="Kuhn R.M."/>
            <person name="Smith K.E."/>
            <person name="Zwieg A.S."/>
        </authorList>
    </citation>
    <scope>NUCLEOTIDE SEQUENCE [LARGE SCALE GENOMIC DNA]</scope>
    <source>
        <strain evidence="8">17573</strain>
    </source>
</reference>
<dbReference type="FunFam" id="2.10.70.10:FF:000102">
    <property type="entry name" value="Sushi domain containing 3"/>
    <property type="match status" value="1"/>
</dbReference>
<reference evidence="7" key="2">
    <citation type="submission" date="2019-01" db="EMBL/GenBank/DDBJ databases">
        <authorList>
            <person name="Graves T."/>
            <person name="Eichler E.E."/>
            <person name="Wilson R.K."/>
        </authorList>
    </citation>
    <scope>NUCLEOTIDE SEQUENCE [LARGE SCALE GENOMIC DNA]</scope>
    <source>
        <strain evidence="7">17573</strain>
    </source>
</reference>
<keyword evidence="5" id="KW-0812">Transmembrane</keyword>
<organism evidence="7 8">
    <name type="scientific">Macaca mulatta</name>
    <name type="common">Rhesus macaque</name>
    <dbReference type="NCBI Taxonomy" id="9544"/>
    <lineage>
        <taxon>Eukaryota</taxon>
        <taxon>Metazoa</taxon>
        <taxon>Chordata</taxon>
        <taxon>Craniata</taxon>
        <taxon>Vertebrata</taxon>
        <taxon>Euteleostomi</taxon>
        <taxon>Mammalia</taxon>
        <taxon>Eutheria</taxon>
        <taxon>Euarchontoglires</taxon>
        <taxon>Primates</taxon>
        <taxon>Haplorrhini</taxon>
        <taxon>Catarrhini</taxon>
        <taxon>Cercopithecidae</taxon>
        <taxon>Cercopithecinae</taxon>
        <taxon>Macaca</taxon>
    </lineage>
</organism>
<protein>
    <submittedName>
        <fullName evidence="7">Sushi domain containing 3</fullName>
    </submittedName>
</protein>
<dbReference type="PROSITE" id="PS50923">
    <property type="entry name" value="SUSHI"/>
    <property type="match status" value="1"/>
</dbReference>
<feature type="disulfide bond" evidence="3">
    <location>
        <begin position="32"/>
        <end position="75"/>
    </location>
</feature>
<dbReference type="SMART" id="SM00032">
    <property type="entry name" value="CCP"/>
    <property type="match status" value="1"/>
</dbReference>
<reference evidence="7" key="4">
    <citation type="submission" date="2025-09" db="UniProtKB">
        <authorList>
            <consortium name="Ensembl"/>
        </authorList>
    </citation>
    <scope>IDENTIFICATION</scope>
    <source>
        <strain evidence="7">17573</strain>
    </source>
</reference>
<gene>
    <name evidence="7 9" type="primary">SUSD3</name>
</gene>
<evidence type="ECO:0000313" key="8">
    <source>
        <dbReference type="Proteomes" id="UP000006718"/>
    </source>
</evidence>
<sequence>MRGAAATLRGKARPRGRAGVTTPAPGNRTGTCAQLRLPPQATFQVLRGDGASVGTVLMFHCPSNHQMVGSGLLTCTWKGSIAEWSSGSPVCKLVPPHETFGFRVAVIASIVSCAIILLMSMAFLTCCLLKCMKKSERRRSDRYGGLMVSGSSREAPLGTMGGGKGRVFHGNPGTALRARTRSYHCSEPASHQVLLLAHAAATGSITAGEHVGLRGPALRPGHGFMGDWFFFWFFFFLRWSVALSPRLEDSSVISARYNLHLLGSSNSPASAFLEAGVTGMHHHTWLIFCIFRGDGVLPCWPGWSRTPDQVIHLVICLPKCWDYRREPPRPGWDCFILKPAHICSMHSAVLTACRAVTHAP</sequence>
<dbReference type="GeneTree" id="ENSGT00390000006976"/>
<dbReference type="SUPFAM" id="SSF57535">
    <property type="entry name" value="Complement control module/SCR domain"/>
    <property type="match status" value="1"/>
</dbReference>
<dbReference type="Gene3D" id="2.10.70.10">
    <property type="entry name" value="Complement Module, domain 1"/>
    <property type="match status" value="1"/>
</dbReference>
<dbReference type="VEuPathDB" id="HostDB:ENSMMUG00000053320"/>
<evidence type="ECO:0000313" key="7">
    <source>
        <dbReference type="Ensembl" id="ENSMMUP00000076874.1"/>
    </source>
</evidence>
<evidence type="ECO:0000256" key="5">
    <source>
        <dbReference type="SAM" id="Phobius"/>
    </source>
</evidence>
<evidence type="ECO:0000313" key="9">
    <source>
        <dbReference type="VGNC" id="VGNC:78229"/>
    </source>
</evidence>
<dbReference type="Pfam" id="PF00084">
    <property type="entry name" value="Sushi"/>
    <property type="match status" value="1"/>
</dbReference>
<accession>A0A5F8AG73</accession>
<evidence type="ECO:0000259" key="6">
    <source>
        <dbReference type="PROSITE" id="PS50923"/>
    </source>
</evidence>
<dbReference type="VGNC" id="VGNC:78229">
    <property type="gene designation" value="SUSD3"/>
</dbReference>